<dbReference type="Proteomes" id="UP001476950">
    <property type="component" value="Unassembled WGS sequence"/>
</dbReference>
<dbReference type="SUPFAM" id="SSF53448">
    <property type="entry name" value="Nucleotide-diphospho-sugar transferases"/>
    <property type="match status" value="1"/>
</dbReference>
<dbReference type="RefSeq" id="WP_190454236.1">
    <property type="nucleotide sequence ID" value="NZ_JAMPLM010000001.1"/>
</dbReference>
<dbReference type="InterPro" id="IPR001173">
    <property type="entry name" value="Glyco_trans_2-like"/>
</dbReference>
<proteinExistence type="predicted"/>
<dbReference type="Pfam" id="PF00535">
    <property type="entry name" value="Glycos_transf_2"/>
    <property type="match status" value="1"/>
</dbReference>
<dbReference type="CDD" id="cd00761">
    <property type="entry name" value="Glyco_tranf_GTA_type"/>
    <property type="match status" value="1"/>
</dbReference>
<dbReference type="InterPro" id="IPR029044">
    <property type="entry name" value="Nucleotide-diphossugar_trans"/>
</dbReference>
<sequence>MSLTTSTISVVITCYSEGELIFDAVNSVLKQTLPANDLILVNDGSTDTKTNEACRELEQQGAIQVIWQKPNGGPSIARNRGFGAATGELFVLLDADDVLPPTALELIQAAFDQHPDAGFIYGNYIRQNEATAAGTLVDPGNISLQTMLSPKSFSLSSQWKLVGTTPLRRSLWEALGGYDPEFGVQDLHDVEFWMRAIASGCPYYHLAEPIYIWRKYLGQNSRKVTPLAWYKISQKHFEIYRQVGLEWRAYELLLLGSKWLNQTALTNTYAQKLLKFLWQGNIHFSSLVALALPTQLLRWLAKRATSKR</sequence>
<comment type="caution">
    <text evidence="2">The sequence shown here is derived from an EMBL/GenBank/DDBJ whole genome shotgun (WGS) entry which is preliminary data.</text>
</comment>
<protein>
    <submittedName>
        <fullName evidence="2">Glycosyltransferase family 2 protein</fullName>
    </submittedName>
</protein>
<feature type="domain" description="Glycosyltransferase 2-like" evidence="1">
    <location>
        <begin position="9"/>
        <end position="130"/>
    </location>
</feature>
<name>A0ABV0KDG0_9CYAN</name>
<dbReference type="Gene3D" id="3.90.550.10">
    <property type="entry name" value="Spore Coat Polysaccharide Biosynthesis Protein SpsA, Chain A"/>
    <property type="match status" value="1"/>
</dbReference>
<evidence type="ECO:0000313" key="2">
    <source>
        <dbReference type="EMBL" id="MEP1057249.1"/>
    </source>
</evidence>
<keyword evidence="3" id="KW-1185">Reference proteome</keyword>
<accession>A0ABV0KDG0</accession>
<gene>
    <name evidence="2" type="ORF">NDI38_02295</name>
</gene>
<dbReference type="EMBL" id="JAMPLM010000001">
    <property type="protein sequence ID" value="MEP1057249.1"/>
    <property type="molecule type" value="Genomic_DNA"/>
</dbReference>
<dbReference type="InterPro" id="IPR050834">
    <property type="entry name" value="Glycosyltransf_2"/>
</dbReference>
<dbReference type="PANTHER" id="PTHR43685">
    <property type="entry name" value="GLYCOSYLTRANSFERASE"/>
    <property type="match status" value="1"/>
</dbReference>
<evidence type="ECO:0000313" key="3">
    <source>
        <dbReference type="Proteomes" id="UP001476950"/>
    </source>
</evidence>
<evidence type="ECO:0000259" key="1">
    <source>
        <dbReference type="Pfam" id="PF00535"/>
    </source>
</evidence>
<organism evidence="2 3">
    <name type="scientific">Stenomitos frigidus AS-A4</name>
    <dbReference type="NCBI Taxonomy" id="2933935"/>
    <lineage>
        <taxon>Bacteria</taxon>
        <taxon>Bacillati</taxon>
        <taxon>Cyanobacteriota</taxon>
        <taxon>Cyanophyceae</taxon>
        <taxon>Leptolyngbyales</taxon>
        <taxon>Leptolyngbyaceae</taxon>
        <taxon>Stenomitos</taxon>
    </lineage>
</organism>
<dbReference type="PANTHER" id="PTHR43685:SF2">
    <property type="entry name" value="GLYCOSYLTRANSFERASE 2-LIKE DOMAIN-CONTAINING PROTEIN"/>
    <property type="match status" value="1"/>
</dbReference>
<reference evidence="2 3" key="1">
    <citation type="submission" date="2022-04" db="EMBL/GenBank/DDBJ databases">
        <title>Positive selection, recombination, and allopatry shape intraspecific diversity of widespread and dominant cyanobacteria.</title>
        <authorList>
            <person name="Wei J."/>
            <person name="Shu W."/>
            <person name="Hu C."/>
        </authorList>
    </citation>
    <scope>NUCLEOTIDE SEQUENCE [LARGE SCALE GENOMIC DNA]</scope>
    <source>
        <strain evidence="2 3">AS-A4</strain>
    </source>
</reference>